<proteinExistence type="inferred from homology"/>
<dbReference type="NCBIfam" id="TIGR01783">
    <property type="entry name" value="TonB-siderophor"/>
    <property type="match status" value="1"/>
</dbReference>
<dbReference type="RefSeq" id="WP_005627517.1">
    <property type="nucleotide sequence ID" value="NZ_CP015231.1"/>
</dbReference>
<dbReference type="GO" id="GO:0009279">
    <property type="term" value="C:cell outer membrane"/>
    <property type="evidence" value="ECO:0007669"/>
    <property type="project" value="UniProtKB-SubCell"/>
</dbReference>
<dbReference type="InterPro" id="IPR036942">
    <property type="entry name" value="Beta-barrel_TonB_sf"/>
</dbReference>
<dbReference type="InterPro" id="IPR039426">
    <property type="entry name" value="TonB-dep_rcpt-like"/>
</dbReference>
<geneLocation type="plasmid" evidence="19 20">
    <name>unnamed1</name>
</geneLocation>
<evidence type="ECO:0000256" key="10">
    <source>
        <dbReference type="ARBA" id="ARBA00023077"/>
    </source>
</evidence>
<keyword evidence="3 14" id="KW-0813">Transport</keyword>
<keyword evidence="8" id="KW-0408">Iron</keyword>
<sequence>MTDNSITRARPRVSKLVLFMGTTLLSSAAFAQDTPTELQPIVVTGADEASPLSGGTGYTAEETTAGFKGGVSLVEVPRSVSVVTAQEIADRAPVQIEDALAYTPGVSASNWGVDDRYDQFTIRGFDTGSKGIYRDGLIQKSINFSGFKTDPWMVERIDVLRGPTGVMYGPGEAGGMVNIVSKRPRFEKFAEGRLQYGSHNTAQAAIDLGNSNAAGTLAWRLTGLMRNGGNEVEDAQDDRLLGAFGVTWAPTDRTEVTFLGHYQEDNLAPNMFLPVAGEDYDASFGALPQSFVDSQHDFNQFDTEGWSIGYQARHEVNSQLTLRQNLRYSEQDTTYRHLYYSGMASATQMQFYDFTVFETASTFAVDTQVEYRATLGAAENTLVAGLDYTRQIVDGTQGFGAGYLIDVTNPSYGFGVSDPGNYIDRKTTEDQTGLYVQNHTRFENGVTLTAGLRKSWVETETENRLTNTTSSQDDDALTMSLGATWDLGNGYVPFASYAEGFTTNIGSSFDGTAFKPTESEQFEVGLRYQPVGRNLMLSAAVFDVTKTNVLTADPLNPNFQVQTGEVRHRGLELEARGQLTEQLAAIFSYSYIDAKITESNNGDKDNTAAKVPEHLASLWLDYAFAGRLEGLKLGGGVRYVGENWGDNANSRKVDDYILADVSVSYAWDDYRVSFGVTNLFDKDYAATCETVSYGCISGEGRELTLALSRKF</sequence>
<dbReference type="OrthoDB" id="9760333at2"/>
<evidence type="ECO:0000256" key="4">
    <source>
        <dbReference type="ARBA" id="ARBA00022452"/>
    </source>
</evidence>
<dbReference type="Gene3D" id="2.40.170.20">
    <property type="entry name" value="TonB-dependent receptor, beta-barrel domain"/>
    <property type="match status" value="1"/>
</dbReference>
<organism evidence="19 20">
    <name type="scientific">Tritonibacter mobilis F1926</name>
    <dbReference type="NCBI Taxonomy" id="1265309"/>
    <lineage>
        <taxon>Bacteria</taxon>
        <taxon>Pseudomonadati</taxon>
        <taxon>Pseudomonadota</taxon>
        <taxon>Alphaproteobacteria</taxon>
        <taxon>Rhodobacterales</taxon>
        <taxon>Paracoccaceae</taxon>
        <taxon>Tritonibacter</taxon>
    </lineage>
</organism>
<dbReference type="GO" id="GO:0015891">
    <property type="term" value="P:siderophore transport"/>
    <property type="evidence" value="ECO:0007669"/>
    <property type="project" value="InterPro"/>
</dbReference>
<keyword evidence="9" id="KW-0406">Ion transport</keyword>
<dbReference type="Proteomes" id="UP000013243">
    <property type="component" value="Plasmid unnamed1"/>
</dbReference>
<dbReference type="EMBL" id="CP015231">
    <property type="protein sequence ID" value="ANP42353.1"/>
    <property type="molecule type" value="Genomic_DNA"/>
</dbReference>
<evidence type="ECO:0000256" key="12">
    <source>
        <dbReference type="ARBA" id="ARBA00023170"/>
    </source>
</evidence>
<dbReference type="InterPro" id="IPR000531">
    <property type="entry name" value="Beta-barrel_TonB"/>
</dbReference>
<dbReference type="Gene3D" id="2.170.130.10">
    <property type="entry name" value="TonB-dependent receptor, plug domain"/>
    <property type="match status" value="1"/>
</dbReference>
<dbReference type="GO" id="GO:0038023">
    <property type="term" value="F:signaling receptor activity"/>
    <property type="evidence" value="ECO:0007669"/>
    <property type="project" value="InterPro"/>
</dbReference>
<comment type="similarity">
    <text evidence="2 14 15">Belongs to the TonB-dependent receptor family.</text>
</comment>
<feature type="domain" description="TonB-dependent receptor plug" evidence="18">
    <location>
        <begin position="74"/>
        <end position="175"/>
    </location>
</feature>
<dbReference type="CDD" id="cd01347">
    <property type="entry name" value="ligand_gated_channel"/>
    <property type="match status" value="1"/>
</dbReference>
<evidence type="ECO:0000256" key="13">
    <source>
        <dbReference type="ARBA" id="ARBA00023237"/>
    </source>
</evidence>
<gene>
    <name evidence="19" type="ORF">K529_016365</name>
</gene>
<dbReference type="PANTHER" id="PTHR32552">
    <property type="entry name" value="FERRICHROME IRON RECEPTOR-RELATED"/>
    <property type="match status" value="1"/>
</dbReference>
<dbReference type="AlphaFoldDB" id="A0A1B1A722"/>
<keyword evidence="11 14" id="KW-0472">Membrane</keyword>
<evidence type="ECO:0000256" key="6">
    <source>
        <dbReference type="ARBA" id="ARBA00022692"/>
    </source>
</evidence>
<evidence type="ECO:0000259" key="17">
    <source>
        <dbReference type="Pfam" id="PF00593"/>
    </source>
</evidence>
<accession>A0A1B1A722</accession>
<dbReference type="Pfam" id="PF00593">
    <property type="entry name" value="TonB_dep_Rec_b-barrel"/>
    <property type="match status" value="1"/>
</dbReference>
<evidence type="ECO:0000256" key="16">
    <source>
        <dbReference type="SAM" id="SignalP"/>
    </source>
</evidence>
<evidence type="ECO:0000256" key="1">
    <source>
        <dbReference type="ARBA" id="ARBA00004571"/>
    </source>
</evidence>
<reference evidence="19 20" key="1">
    <citation type="journal article" date="2016" name="ISME J.">
        <title>Global occurrence and heterogeneity of the Roseobacter-clade species Ruegeria mobilis.</title>
        <authorList>
            <person name="Sonnenschein E."/>
            <person name="Gram L."/>
        </authorList>
    </citation>
    <scope>NUCLEOTIDE SEQUENCE [LARGE SCALE GENOMIC DNA]</scope>
    <source>
        <strain evidence="19 20">F1926</strain>
        <plasmid evidence="19 20">unnamed1</plasmid>
    </source>
</reference>
<evidence type="ECO:0000259" key="18">
    <source>
        <dbReference type="Pfam" id="PF07715"/>
    </source>
</evidence>
<dbReference type="SUPFAM" id="SSF56935">
    <property type="entry name" value="Porins"/>
    <property type="match status" value="1"/>
</dbReference>
<evidence type="ECO:0000256" key="14">
    <source>
        <dbReference type="PROSITE-ProRule" id="PRU01360"/>
    </source>
</evidence>
<dbReference type="Pfam" id="PF07715">
    <property type="entry name" value="Plug"/>
    <property type="match status" value="1"/>
</dbReference>
<feature type="domain" description="TonB-dependent receptor-like beta-barrel" evidence="17">
    <location>
        <begin position="273"/>
        <end position="679"/>
    </location>
</feature>
<dbReference type="InterPro" id="IPR010105">
    <property type="entry name" value="TonB_sidphr_rcpt"/>
</dbReference>
<dbReference type="InterPro" id="IPR012910">
    <property type="entry name" value="Plug_dom"/>
</dbReference>
<evidence type="ECO:0000256" key="3">
    <source>
        <dbReference type="ARBA" id="ARBA00022448"/>
    </source>
</evidence>
<dbReference type="GO" id="GO:0015344">
    <property type="term" value="F:siderophore uptake transmembrane transporter activity"/>
    <property type="evidence" value="ECO:0007669"/>
    <property type="project" value="TreeGrafter"/>
</dbReference>
<evidence type="ECO:0000256" key="11">
    <source>
        <dbReference type="ARBA" id="ARBA00023136"/>
    </source>
</evidence>
<dbReference type="FunFam" id="2.170.130.10:FF:000001">
    <property type="entry name" value="Catecholate siderophore TonB-dependent receptor"/>
    <property type="match status" value="1"/>
</dbReference>
<keyword evidence="13 14" id="KW-0998">Cell outer membrane</keyword>
<keyword evidence="5" id="KW-0410">Iron transport</keyword>
<evidence type="ECO:0000256" key="5">
    <source>
        <dbReference type="ARBA" id="ARBA00022496"/>
    </source>
</evidence>
<keyword evidence="4 14" id="KW-1134">Transmembrane beta strand</keyword>
<feature type="signal peptide" evidence="16">
    <location>
        <begin position="1"/>
        <end position="31"/>
    </location>
</feature>
<keyword evidence="6 14" id="KW-0812">Transmembrane</keyword>
<name>A0A1B1A722_9RHOB</name>
<evidence type="ECO:0000256" key="9">
    <source>
        <dbReference type="ARBA" id="ARBA00023065"/>
    </source>
</evidence>
<evidence type="ECO:0000313" key="19">
    <source>
        <dbReference type="EMBL" id="ANP42353.1"/>
    </source>
</evidence>
<keyword evidence="19" id="KW-0614">Plasmid</keyword>
<evidence type="ECO:0008006" key="21">
    <source>
        <dbReference type="Google" id="ProtNLM"/>
    </source>
</evidence>
<dbReference type="KEGG" id="rmb:K529_016365"/>
<keyword evidence="10 15" id="KW-0798">TonB box</keyword>
<dbReference type="GeneID" id="28251440"/>
<comment type="subcellular location">
    <subcellularLocation>
        <location evidence="1 14">Cell outer membrane</location>
        <topology evidence="1 14">Multi-pass membrane protein</topology>
    </subcellularLocation>
</comment>
<dbReference type="PANTHER" id="PTHR32552:SF68">
    <property type="entry name" value="FERRICHROME OUTER MEMBRANE TRANSPORTER_PHAGE RECEPTOR"/>
    <property type="match status" value="1"/>
</dbReference>
<evidence type="ECO:0000256" key="7">
    <source>
        <dbReference type="ARBA" id="ARBA00022729"/>
    </source>
</evidence>
<evidence type="ECO:0000256" key="8">
    <source>
        <dbReference type="ARBA" id="ARBA00023004"/>
    </source>
</evidence>
<evidence type="ECO:0000256" key="15">
    <source>
        <dbReference type="RuleBase" id="RU003357"/>
    </source>
</evidence>
<keyword evidence="7 16" id="KW-0732">Signal</keyword>
<evidence type="ECO:0000313" key="20">
    <source>
        <dbReference type="Proteomes" id="UP000013243"/>
    </source>
</evidence>
<protein>
    <recommendedName>
        <fullName evidence="21">TonB-dependent siderophore receptor</fullName>
    </recommendedName>
</protein>
<evidence type="ECO:0000256" key="2">
    <source>
        <dbReference type="ARBA" id="ARBA00009810"/>
    </source>
</evidence>
<dbReference type="InterPro" id="IPR037066">
    <property type="entry name" value="Plug_dom_sf"/>
</dbReference>
<keyword evidence="12" id="KW-0675">Receptor</keyword>
<dbReference type="PROSITE" id="PS52016">
    <property type="entry name" value="TONB_DEPENDENT_REC_3"/>
    <property type="match status" value="1"/>
</dbReference>
<feature type="chain" id="PRO_5008518467" description="TonB-dependent siderophore receptor" evidence="16">
    <location>
        <begin position="32"/>
        <end position="711"/>
    </location>
</feature>